<protein>
    <submittedName>
        <fullName evidence="2">Phage holin family protein</fullName>
    </submittedName>
</protein>
<evidence type="ECO:0000313" key="2">
    <source>
        <dbReference type="EMBL" id="MBE3638422.1"/>
    </source>
</evidence>
<dbReference type="AlphaFoldDB" id="A0A8J6YVJ5"/>
<proteinExistence type="predicted"/>
<accession>A0A8J6YVJ5</accession>
<name>A0A8J6YVJ5_9RHOB</name>
<feature type="transmembrane region" description="Helical" evidence="1">
    <location>
        <begin position="45"/>
        <end position="67"/>
    </location>
</feature>
<dbReference type="InterPro" id="IPR009937">
    <property type="entry name" value="Phage_holin_3_6"/>
</dbReference>
<keyword evidence="1" id="KW-0812">Transmembrane</keyword>
<sequence>MDEEHGKTTEDEGSLVGALFRQGAGIVRGEVDLVKAEISRALRHVAIAVVLAIFAAVLGLTAMNFGASLAVQTLVARGWDAAQATGMVAAAMGLAALACLLAGALLLRSIGFNTRRDRRRGRRR</sequence>
<keyword evidence="1" id="KW-0472">Membrane</keyword>
<keyword evidence="3" id="KW-1185">Reference proteome</keyword>
<evidence type="ECO:0000256" key="1">
    <source>
        <dbReference type="SAM" id="Phobius"/>
    </source>
</evidence>
<dbReference type="Proteomes" id="UP000609121">
    <property type="component" value="Unassembled WGS sequence"/>
</dbReference>
<comment type="caution">
    <text evidence="2">The sequence shown here is derived from an EMBL/GenBank/DDBJ whole genome shotgun (WGS) entry which is preliminary data.</text>
</comment>
<feature type="transmembrane region" description="Helical" evidence="1">
    <location>
        <begin position="87"/>
        <end position="110"/>
    </location>
</feature>
<dbReference type="RefSeq" id="WP_193182008.1">
    <property type="nucleotide sequence ID" value="NZ_JACVXA010000022.1"/>
</dbReference>
<evidence type="ECO:0000313" key="3">
    <source>
        <dbReference type="Proteomes" id="UP000609121"/>
    </source>
</evidence>
<reference evidence="2" key="1">
    <citation type="submission" date="2020-09" db="EMBL/GenBank/DDBJ databases">
        <title>A novel bacterium of genus Mangrovicoccus, isolated from South China Sea.</title>
        <authorList>
            <person name="Huang H."/>
            <person name="Mo K."/>
            <person name="Hu Y."/>
        </authorList>
    </citation>
    <scope>NUCLEOTIDE SEQUENCE</scope>
    <source>
        <strain evidence="2">HB182678</strain>
    </source>
</reference>
<dbReference type="SUPFAM" id="SSF103473">
    <property type="entry name" value="MFS general substrate transporter"/>
    <property type="match status" value="1"/>
</dbReference>
<dbReference type="InterPro" id="IPR036259">
    <property type="entry name" value="MFS_trans_sf"/>
</dbReference>
<dbReference type="Pfam" id="PF07332">
    <property type="entry name" value="Phage_holin_3_6"/>
    <property type="match status" value="1"/>
</dbReference>
<gene>
    <name evidence="2" type="ORF">ICN82_09435</name>
</gene>
<keyword evidence="1" id="KW-1133">Transmembrane helix</keyword>
<organism evidence="2 3">
    <name type="scientific">Mangrovicoccus algicola</name>
    <dbReference type="NCBI Taxonomy" id="2771008"/>
    <lineage>
        <taxon>Bacteria</taxon>
        <taxon>Pseudomonadati</taxon>
        <taxon>Pseudomonadota</taxon>
        <taxon>Alphaproteobacteria</taxon>
        <taxon>Rhodobacterales</taxon>
        <taxon>Paracoccaceae</taxon>
        <taxon>Mangrovicoccus</taxon>
    </lineage>
</organism>
<dbReference type="EMBL" id="JACVXA010000022">
    <property type="protein sequence ID" value="MBE3638422.1"/>
    <property type="molecule type" value="Genomic_DNA"/>
</dbReference>